<dbReference type="GO" id="GO:0005524">
    <property type="term" value="F:ATP binding"/>
    <property type="evidence" value="ECO:0007669"/>
    <property type="project" value="UniProtKB-KW"/>
</dbReference>
<evidence type="ECO:0000256" key="2">
    <source>
        <dbReference type="ARBA" id="ARBA00022741"/>
    </source>
</evidence>
<dbReference type="Gene3D" id="3.40.1190.10">
    <property type="entry name" value="Mur-like, catalytic domain"/>
    <property type="match status" value="1"/>
</dbReference>
<organism evidence="5">
    <name type="scientific">marine metagenome</name>
    <dbReference type="NCBI Taxonomy" id="408172"/>
    <lineage>
        <taxon>unclassified sequences</taxon>
        <taxon>metagenomes</taxon>
        <taxon>ecological metagenomes</taxon>
    </lineage>
</organism>
<keyword evidence="1" id="KW-0436">Ligase</keyword>
<evidence type="ECO:0000256" key="3">
    <source>
        <dbReference type="ARBA" id="ARBA00022840"/>
    </source>
</evidence>
<gene>
    <name evidence="5" type="ORF">METZ01_LOCUS232053</name>
</gene>
<dbReference type="SUPFAM" id="SSF53623">
    <property type="entry name" value="MurD-like peptide ligases, catalytic domain"/>
    <property type="match status" value="1"/>
</dbReference>
<dbReference type="GO" id="GO:0051301">
    <property type="term" value="P:cell division"/>
    <property type="evidence" value="ECO:0007669"/>
    <property type="project" value="InterPro"/>
</dbReference>
<dbReference type="InterPro" id="IPR005762">
    <property type="entry name" value="MurD"/>
</dbReference>
<dbReference type="InterPro" id="IPR036565">
    <property type="entry name" value="Mur-like_cat_sf"/>
</dbReference>
<feature type="domain" description="Mur ligase central" evidence="4">
    <location>
        <begin position="115"/>
        <end position="230"/>
    </location>
</feature>
<evidence type="ECO:0000259" key="4">
    <source>
        <dbReference type="Pfam" id="PF08245"/>
    </source>
</evidence>
<protein>
    <recommendedName>
        <fullName evidence="4">Mur ligase central domain-containing protein</fullName>
    </recommendedName>
</protein>
<dbReference type="PANTHER" id="PTHR43692">
    <property type="entry name" value="UDP-N-ACETYLMURAMOYLALANINE--D-GLUTAMATE LIGASE"/>
    <property type="match status" value="1"/>
</dbReference>
<dbReference type="GO" id="GO:0008360">
    <property type="term" value="P:regulation of cell shape"/>
    <property type="evidence" value="ECO:0007669"/>
    <property type="project" value="InterPro"/>
</dbReference>
<dbReference type="EMBL" id="UINC01057728">
    <property type="protein sequence ID" value="SVB79199.1"/>
    <property type="molecule type" value="Genomic_DNA"/>
</dbReference>
<feature type="non-terminal residue" evidence="5">
    <location>
        <position position="251"/>
    </location>
</feature>
<dbReference type="PANTHER" id="PTHR43692:SF1">
    <property type="entry name" value="UDP-N-ACETYLMURAMOYLALANINE--D-GLUTAMATE LIGASE"/>
    <property type="match status" value="1"/>
</dbReference>
<name>A0A382GW56_9ZZZZ</name>
<dbReference type="GO" id="GO:0005737">
    <property type="term" value="C:cytoplasm"/>
    <property type="evidence" value="ECO:0007669"/>
    <property type="project" value="InterPro"/>
</dbReference>
<evidence type="ECO:0000313" key="5">
    <source>
        <dbReference type="EMBL" id="SVB79199.1"/>
    </source>
</evidence>
<accession>A0A382GW56</accession>
<dbReference type="GO" id="GO:0008764">
    <property type="term" value="F:UDP-N-acetylmuramoylalanine-D-glutamate ligase activity"/>
    <property type="evidence" value="ECO:0007669"/>
    <property type="project" value="InterPro"/>
</dbReference>
<keyword evidence="3" id="KW-0067">ATP-binding</keyword>
<keyword evidence="2" id="KW-0547">Nucleotide-binding</keyword>
<feature type="non-terminal residue" evidence="5">
    <location>
        <position position="1"/>
    </location>
</feature>
<evidence type="ECO:0000256" key="1">
    <source>
        <dbReference type="ARBA" id="ARBA00022598"/>
    </source>
</evidence>
<dbReference type="InterPro" id="IPR013221">
    <property type="entry name" value="Mur_ligase_cen"/>
</dbReference>
<dbReference type="Pfam" id="PF08245">
    <property type="entry name" value="Mur_ligase_M"/>
    <property type="match status" value="1"/>
</dbReference>
<dbReference type="Gene3D" id="3.40.50.720">
    <property type="entry name" value="NAD(P)-binding Rossmann-like Domain"/>
    <property type="match status" value="1"/>
</dbReference>
<dbReference type="AlphaFoldDB" id="A0A382GW56"/>
<sequence>VPDSQVALVGLGVENRALAGWLARHGNRFSVCDADPQCQDRIRSDPGAAAWVSAVDHWQLGEQYLQGLGAFDVLYRSPGVWARHPRLMDAQQSGSLISSQTQLFLDLCPALVVGITGTKGKGTTATMLATILTRAEMPHRLAGNIGIPPIGFLDELDSQEVIVLELSSFQLQDLTRSPQGAIVLPIDTDHLDVHADRYEYVEAKRSISRFQTASDWVVVAAESETAVNVTGSSKARRLLAGGSAPTKDEGT</sequence>
<dbReference type="SUPFAM" id="SSF51984">
    <property type="entry name" value="MurCD N-terminal domain"/>
    <property type="match status" value="1"/>
</dbReference>
<reference evidence="5" key="1">
    <citation type="submission" date="2018-05" db="EMBL/GenBank/DDBJ databases">
        <authorList>
            <person name="Lanie J.A."/>
            <person name="Ng W.-L."/>
            <person name="Kazmierczak K.M."/>
            <person name="Andrzejewski T.M."/>
            <person name="Davidsen T.M."/>
            <person name="Wayne K.J."/>
            <person name="Tettelin H."/>
            <person name="Glass J.I."/>
            <person name="Rusch D."/>
            <person name="Podicherti R."/>
            <person name="Tsui H.-C.T."/>
            <person name="Winkler M.E."/>
        </authorList>
    </citation>
    <scope>NUCLEOTIDE SEQUENCE</scope>
</reference>
<proteinExistence type="predicted"/>